<evidence type="ECO:0000256" key="2">
    <source>
        <dbReference type="SAM" id="MobiDB-lite"/>
    </source>
</evidence>
<evidence type="ECO:0000259" key="3">
    <source>
        <dbReference type="PROSITE" id="PS51123"/>
    </source>
</evidence>
<dbReference type="InterPro" id="IPR036737">
    <property type="entry name" value="OmpA-like_sf"/>
</dbReference>
<accession>Q0F0Y9</accession>
<dbReference type="Proteomes" id="UP000005297">
    <property type="component" value="Unassembled WGS sequence"/>
</dbReference>
<keyword evidence="5" id="KW-1185">Reference proteome</keyword>
<protein>
    <submittedName>
        <fullName evidence="4">Flagellar motor protein</fullName>
    </submittedName>
</protein>
<dbReference type="RefSeq" id="WP_009849865.1">
    <property type="nucleotide sequence ID" value="NZ_DS022294.1"/>
</dbReference>
<name>Q0F0Y9_9PROT</name>
<dbReference type="PANTHER" id="PTHR30329">
    <property type="entry name" value="STATOR ELEMENT OF FLAGELLAR MOTOR COMPLEX"/>
    <property type="match status" value="1"/>
</dbReference>
<evidence type="ECO:0000256" key="1">
    <source>
        <dbReference type="PROSITE-ProRule" id="PRU00473"/>
    </source>
</evidence>
<dbReference type="SUPFAM" id="SSF103088">
    <property type="entry name" value="OmpA-like"/>
    <property type="match status" value="1"/>
</dbReference>
<dbReference type="PROSITE" id="PS51123">
    <property type="entry name" value="OMPA_2"/>
    <property type="match status" value="1"/>
</dbReference>
<feature type="region of interest" description="Disordered" evidence="2">
    <location>
        <begin position="1"/>
        <end position="34"/>
    </location>
</feature>
<dbReference type="HOGENOM" id="CLU_1260181_0_0_0"/>
<dbReference type="eggNOG" id="COG1360">
    <property type="taxonomic scope" value="Bacteria"/>
</dbReference>
<organism evidence="4 5">
    <name type="scientific">Mariprofundus ferrooxydans PV-1</name>
    <dbReference type="NCBI Taxonomy" id="314345"/>
    <lineage>
        <taxon>Bacteria</taxon>
        <taxon>Pseudomonadati</taxon>
        <taxon>Pseudomonadota</taxon>
        <taxon>Candidatius Mariprofundia</taxon>
        <taxon>Mariprofundales</taxon>
        <taxon>Mariprofundaceae</taxon>
        <taxon>Mariprofundus</taxon>
    </lineage>
</organism>
<evidence type="ECO:0000313" key="4">
    <source>
        <dbReference type="EMBL" id="EAU55402.1"/>
    </source>
</evidence>
<dbReference type="GO" id="GO:0016020">
    <property type="term" value="C:membrane"/>
    <property type="evidence" value="ECO:0007669"/>
    <property type="project" value="UniProtKB-UniRule"/>
</dbReference>
<dbReference type="PANTHER" id="PTHR30329:SF21">
    <property type="entry name" value="LIPOPROTEIN YIAD-RELATED"/>
    <property type="match status" value="1"/>
</dbReference>
<dbReference type="Gene3D" id="3.30.1330.60">
    <property type="entry name" value="OmpA-like domain"/>
    <property type="match status" value="1"/>
</dbReference>
<keyword evidence="4" id="KW-0966">Cell projection</keyword>
<gene>
    <name evidence="4" type="ORF">SPV1_11736</name>
</gene>
<comment type="caution">
    <text evidence="4">The sequence shown here is derived from an EMBL/GenBank/DDBJ whole genome shotgun (WGS) entry which is preliminary data.</text>
</comment>
<evidence type="ECO:0000313" key="5">
    <source>
        <dbReference type="Proteomes" id="UP000005297"/>
    </source>
</evidence>
<dbReference type="InParanoid" id="Q0F0Y9"/>
<proteinExistence type="predicted"/>
<reference evidence="4 5" key="1">
    <citation type="submission" date="2006-09" db="EMBL/GenBank/DDBJ databases">
        <authorList>
            <person name="Emerson D."/>
            <person name="Ferriera S."/>
            <person name="Johnson J."/>
            <person name="Kravitz S."/>
            <person name="Halpern A."/>
            <person name="Remington K."/>
            <person name="Beeson K."/>
            <person name="Tran B."/>
            <person name="Rogers Y.-H."/>
            <person name="Friedman R."/>
            <person name="Venter J.C."/>
        </authorList>
    </citation>
    <scope>NUCLEOTIDE SEQUENCE [LARGE SCALE GENOMIC DNA]</scope>
    <source>
        <strain evidence="4 5">PV-1</strain>
    </source>
</reference>
<keyword evidence="4" id="KW-0969">Cilium</keyword>
<dbReference type="AlphaFoldDB" id="Q0F0Y9"/>
<dbReference type="InterPro" id="IPR050330">
    <property type="entry name" value="Bact_OuterMem_StrucFunc"/>
</dbReference>
<keyword evidence="4" id="KW-0282">Flagellum</keyword>
<keyword evidence="1" id="KW-0472">Membrane</keyword>
<dbReference type="EMBL" id="AATS01000003">
    <property type="protein sequence ID" value="EAU55402.1"/>
    <property type="molecule type" value="Genomic_DNA"/>
</dbReference>
<dbReference type="InterPro" id="IPR006665">
    <property type="entry name" value="OmpA-like"/>
</dbReference>
<dbReference type="Pfam" id="PF00691">
    <property type="entry name" value="OmpA"/>
    <property type="match status" value="1"/>
</dbReference>
<dbReference type="STRING" id="314344.AL013_06850"/>
<dbReference type="CDD" id="cd07185">
    <property type="entry name" value="OmpA_C-like"/>
    <property type="match status" value="1"/>
</dbReference>
<feature type="domain" description="OmpA-like" evidence="3">
    <location>
        <begin position="70"/>
        <end position="200"/>
    </location>
</feature>
<sequence>MLSSCSTINAIFGPSEPESTAAPAGDQQLASENEQLGAEVAALRAELKQVNQDIADKKAQATASPKPERVATPVDRLWVTVSFRSGYMELTRESRKALSRLAKKFLSKPREQSIEVRGYTDDEPIGGYPGHRHKPHHPYKTNMALSHARATNVAQALIDACIPNDSVRALGFGASNYVADNATAEGRQRNRRAEIHLVRN</sequence>